<feature type="compositionally biased region" description="Low complexity" evidence="5">
    <location>
        <begin position="295"/>
        <end position="321"/>
    </location>
</feature>
<dbReference type="SMART" id="SM00297">
    <property type="entry name" value="BROMO"/>
    <property type="match status" value="1"/>
</dbReference>
<dbReference type="Gene3D" id="1.20.1270.220">
    <property type="match status" value="1"/>
</dbReference>
<dbReference type="InterPro" id="IPR001487">
    <property type="entry name" value="Bromodomain"/>
</dbReference>
<evidence type="ECO:0000256" key="1">
    <source>
        <dbReference type="ARBA" id="ARBA00023015"/>
    </source>
</evidence>
<evidence type="ECO:0000256" key="5">
    <source>
        <dbReference type="SAM" id="MobiDB-lite"/>
    </source>
</evidence>
<evidence type="ECO:0000259" key="7">
    <source>
        <dbReference type="PROSITE" id="PS51525"/>
    </source>
</evidence>
<sequence length="437" mass="46779">MSTEEPPSRASLLLKKLVLRLDDGTVIRSSGEDGEAGVAVLTPAAAYASGVLTEAHLLKAQALLCEAHAKLPEEGPLRSLSMGSKRSADTSFEVGPSKRARSMGAFGANGTVDDLMDSPTSGGLYAAPSYHAPPAAPAYHAPAVHMPPPPPVAAAAPSRADWTAGCNRIIDNIMKNLGPVDAPIFYEPVNPAQVPDYHQVVKRPVCLKDIRHRLSTGQYAGPEGFYQDMDQLVYNCLLYNPVASYVRSLGQKIEQRWLDNWRRNPVLAQHHVTRMPKPPAGKPASKPKGGPPRPQRSSGGAPKRAPPKAQGGGAAAAAAARVPRTTSVNSYKNYQALPAEQQTALAEALQDEAVLTQKMDGVVAILQKANQLPTNEEGEVELDLSVLSPGVVWELYEYVLGRPPAAAVAQAQPLQPRSSFQLQEDSDYDPYGEEEED</sequence>
<name>A0A9D4THL3_CHLVU</name>
<keyword evidence="9" id="KW-1185">Reference proteome</keyword>
<evidence type="ECO:0000313" key="9">
    <source>
        <dbReference type="Proteomes" id="UP001055712"/>
    </source>
</evidence>
<dbReference type="SUPFAM" id="SSF47370">
    <property type="entry name" value="Bromodomain"/>
    <property type="match status" value="1"/>
</dbReference>
<feature type="region of interest" description="Disordered" evidence="5">
    <location>
        <begin position="411"/>
        <end position="437"/>
    </location>
</feature>
<dbReference type="InterPro" id="IPR038336">
    <property type="entry name" value="NET_sf"/>
</dbReference>
<dbReference type="Pfam" id="PF00439">
    <property type="entry name" value="Bromodomain"/>
    <property type="match status" value="1"/>
</dbReference>
<gene>
    <name evidence="8" type="ORF">D9Q98_007859</name>
</gene>
<feature type="domain" description="Bromo" evidence="6">
    <location>
        <begin position="177"/>
        <end position="247"/>
    </location>
</feature>
<feature type="region of interest" description="Disordered" evidence="5">
    <location>
        <begin position="76"/>
        <end position="96"/>
    </location>
</feature>
<dbReference type="InterPro" id="IPR027353">
    <property type="entry name" value="NET_dom"/>
</dbReference>
<protein>
    <submittedName>
        <fullName evidence="8">Uncharacterized protein</fullName>
    </submittedName>
</protein>
<reference evidence="8" key="2">
    <citation type="submission" date="2020-11" db="EMBL/GenBank/DDBJ databases">
        <authorList>
            <person name="Cecchin M."/>
            <person name="Marcolungo L."/>
            <person name="Rossato M."/>
            <person name="Girolomoni L."/>
            <person name="Cosentino E."/>
            <person name="Cuine S."/>
            <person name="Li-Beisson Y."/>
            <person name="Delledonne M."/>
            <person name="Ballottari M."/>
        </authorList>
    </citation>
    <scope>NUCLEOTIDE SEQUENCE</scope>
    <source>
        <strain evidence="8">211/11P</strain>
        <tissue evidence="8">Whole cell</tissue>
    </source>
</reference>
<dbReference type="EMBL" id="SIDB01000011">
    <property type="protein sequence ID" value="KAI3425886.1"/>
    <property type="molecule type" value="Genomic_DNA"/>
</dbReference>
<evidence type="ECO:0000256" key="4">
    <source>
        <dbReference type="PROSITE-ProRule" id="PRU00035"/>
    </source>
</evidence>
<evidence type="ECO:0000256" key="2">
    <source>
        <dbReference type="ARBA" id="ARBA00023117"/>
    </source>
</evidence>
<evidence type="ECO:0000313" key="8">
    <source>
        <dbReference type="EMBL" id="KAI3425886.1"/>
    </source>
</evidence>
<keyword evidence="2 4" id="KW-0103">Bromodomain</keyword>
<dbReference type="PRINTS" id="PR00503">
    <property type="entry name" value="BROMODOMAIN"/>
</dbReference>
<keyword evidence="3" id="KW-0804">Transcription</keyword>
<dbReference type="Proteomes" id="UP001055712">
    <property type="component" value="Unassembled WGS sequence"/>
</dbReference>
<feature type="domain" description="NET" evidence="7">
    <location>
        <begin position="327"/>
        <end position="410"/>
    </location>
</feature>
<dbReference type="PROSITE" id="PS51525">
    <property type="entry name" value="NET"/>
    <property type="match status" value="1"/>
</dbReference>
<proteinExistence type="predicted"/>
<reference evidence="8" key="1">
    <citation type="journal article" date="2019" name="Plant J.">
        <title>Chlorella vulgaris genome assembly and annotation reveals the molecular basis for metabolic acclimation to high light conditions.</title>
        <authorList>
            <person name="Cecchin M."/>
            <person name="Marcolungo L."/>
            <person name="Rossato M."/>
            <person name="Girolomoni L."/>
            <person name="Cosentino E."/>
            <person name="Cuine S."/>
            <person name="Li-Beisson Y."/>
            <person name="Delledonne M."/>
            <person name="Ballottari M."/>
        </authorList>
    </citation>
    <scope>NUCLEOTIDE SEQUENCE</scope>
    <source>
        <strain evidence="8">211/11P</strain>
    </source>
</reference>
<dbReference type="AlphaFoldDB" id="A0A9D4THL3"/>
<evidence type="ECO:0000256" key="3">
    <source>
        <dbReference type="ARBA" id="ARBA00023163"/>
    </source>
</evidence>
<feature type="region of interest" description="Disordered" evidence="5">
    <location>
        <begin position="269"/>
        <end position="322"/>
    </location>
</feature>
<comment type="caution">
    <text evidence="8">The sequence shown here is derived from an EMBL/GenBank/DDBJ whole genome shotgun (WGS) entry which is preliminary data.</text>
</comment>
<accession>A0A9D4THL3</accession>
<dbReference type="PROSITE" id="PS50014">
    <property type="entry name" value="BROMODOMAIN_2"/>
    <property type="match status" value="1"/>
</dbReference>
<dbReference type="PANTHER" id="PTHR45926">
    <property type="entry name" value="OSJNBA0053K19.4 PROTEIN"/>
    <property type="match status" value="1"/>
</dbReference>
<keyword evidence="1" id="KW-0805">Transcription regulation</keyword>
<evidence type="ECO:0000259" key="6">
    <source>
        <dbReference type="PROSITE" id="PS50014"/>
    </source>
</evidence>
<dbReference type="Gene3D" id="1.20.920.10">
    <property type="entry name" value="Bromodomain-like"/>
    <property type="match status" value="1"/>
</dbReference>
<feature type="compositionally biased region" description="Acidic residues" evidence="5">
    <location>
        <begin position="424"/>
        <end position="437"/>
    </location>
</feature>
<dbReference type="InterPro" id="IPR036427">
    <property type="entry name" value="Bromodomain-like_sf"/>
</dbReference>
<dbReference type="Pfam" id="PF17035">
    <property type="entry name" value="BET"/>
    <property type="match status" value="1"/>
</dbReference>
<dbReference type="OrthoDB" id="21449at2759"/>
<organism evidence="8 9">
    <name type="scientific">Chlorella vulgaris</name>
    <name type="common">Green alga</name>
    <dbReference type="NCBI Taxonomy" id="3077"/>
    <lineage>
        <taxon>Eukaryota</taxon>
        <taxon>Viridiplantae</taxon>
        <taxon>Chlorophyta</taxon>
        <taxon>core chlorophytes</taxon>
        <taxon>Trebouxiophyceae</taxon>
        <taxon>Chlorellales</taxon>
        <taxon>Chlorellaceae</taxon>
        <taxon>Chlorella clade</taxon>
        <taxon>Chlorella</taxon>
    </lineage>
</organism>
<dbReference type="CDD" id="cd04369">
    <property type="entry name" value="Bromodomain"/>
    <property type="match status" value="1"/>
</dbReference>